<evidence type="ECO:0000313" key="2">
    <source>
        <dbReference type="Proteomes" id="UP000192356"/>
    </source>
</evidence>
<name>A0A1X0QDM7_9MICR</name>
<dbReference type="CDD" id="cd06257">
    <property type="entry name" value="DnaJ"/>
    <property type="match status" value="1"/>
</dbReference>
<dbReference type="Proteomes" id="UP000192356">
    <property type="component" value="Unassembled WGS sequence"/>
</dbReference>
<protein>
    <recommendedName>
        <fullName evidence="3">J domain-containing protein</fullName>
    </recommendedName>
</protein>
<gene>
    <name evidence="1" type="ORF">HERIO_269</name>
</gene>
<keyword evidence="2" id="KW-1185">Reference proteome</keyword>
<accession>A0A1X0QDM7</accession>
<dbReference type="VEuPathDB" id="MicrosporidiaDB:HERIO_269"/>
<dbReference type="OrthoDB" id="10250354at2759"/>
<reference evidence="1 2" key="1">
    <citation type="journal article" date="2017" name="Environ. Microbiol.">
        <title>Decay of the glycolytic pathway and adaptation to intranuclear parasitism within Enterocytozoonidae microsporidia.</title>
        <authorList>
            <person name="Wiredu Boakye D."/>
            <person name="Jaroenlak P."/>
            <person name="Prachumwat A."/>
            <person name="Williams T.A."/>
            <person name="Bateman K.S."/>
            <person name="Itsathitphaisarn O."/>
            <person name="Sritunyalucksana K."/>
            <person name="Paszkiewicz K.H."/>
            <person name="Moore K.A."/>
            <person name="Stentiford G.D."/>
            <person name="Williams B.A."/>
        </authorList>
    </citation>
    <scope>NUCLEOTIDE SEQUENCE [LARGE SCALE GENOMIC DNA]</scope>
    <source>
        <strain evidence="1 2">GB1</strain>
    </source>
</reference>
<evidence type="ECO:0000313" key="1">
    <source>
        <dbReference type="EMBL" id="ORD97872.1"/>
    </source>
</evidence>
<sequence>MKDLFEILNLTLNDIEDIIKEKYRQRMIKVHPSRCKSSNEYQELLKAYKEYLCGEDSYNCEELVYLGEKFFSKCRCGSIYDNLYKLGKYECETCSCFILVVEPLKSLN</sequence>
<dbReference type="Gene3D" id="1.10.287.110">
    <property type="entry name" value="DnaJ domain"/>
    <property type="match status" value="1"/>
</dbReference>
<organism evidence="1 2">
    <name type="scientific">Hepatospora eriocheir</name>
    <dbReference type="NCBI Taxonomy" id="1081669"/>
    <lineage>
        <taxon>Eukaryota</taxon>
        <taxon>Fungi</taxon>
        <taxon>Fungi incertae sedis</taxon>
        <taxon>Microsporidia</taxon>
        <taxon>Hepatosporidae</taxon>
        <taxon>Hepatospora</taxon>
    </lineage>
</organism>
<evidence type="ECO:0008006" key="3">
    <source>
        <dbReference type="Google" id="ProtNLM"/>
    </source>
</evidence>
<dbReference type="AlphaFoldDB" id="A0A1X0QDM7"/>
<comment type="caution">
    <text evidence="1">The sequence shown here is derived from an EMBL/GenBank/DDBJ whole genome shotgun (WGS) entry which is preliminary data.</text>
</comment>
<dbReference type="InterPro" id="IPR036869">
    <property type="entry name" value="J_dom_sf"/>
</dbReference>
<dbReference type="EMBL" id="LVKB01000007">
    <property type="protein sequence ID" value="ORD97872.1"/>
    <property type="molecule type" value="Genomic_DNA"/>
</dbReference>
<proteinExistence type="predicted"/>
<dbReference type="SUPFAM" id="SSF46565">
    <property type="entry name" value="Chaperone J-domain"/>
    <property type="match status" value="1"/>
</dbReference>
<dbReference type="InterPro" id="IPR001623">
    <property type="entry name" value="DnaJ_domain"/>
</dbReference>